<proteinExistence type="predicted"/>
<evidence type="ECO:0000256" key="2">
    <source>
        <dbReference type="SAM" id="MobiDB-lite"/>
    </source>
</evidence>
<evidence type="ECO:0000256" key="1">
    <source>
        <dbReference type="PROSITE-ProRule" id="PRU00023"/>
    </source>
</evidence>
<keyword evidence="5" id="KW-1185">Reference proteome</keyword>
<feature type="repeat" description="ANK" evidence="1">
    <location>
        <begin position="114"/>
        <end position="146"/>
    </location>
</feature>
<feature type="region of interest" description="Disordered" evidence="2">
    <location>
        <begin position="176"/>
        <end position="195"/>
    </location>
</feature>
<dbReference type="STRING" id="683960.A0A1E3P4V1"/>
<evidence type="ECO:0000313" key="5">
    <source>
        <dbReference type="Proteomes" id="UP000094112"/>
    </source>
</evidence>
<dbReference type="Proteomes" id="UP000094112">
    <property type="component" value="Unassembled WGS sequence"/>
</dbReference>
<dbReference type="InterPro" id="IPR052072">
    <property type="entry name" value="Vascular_dev_regulator"/>
</dbReference>
<feature type="compositionally biased region" description="Acidic residues" evidence="2">
    <location>
        <begin position="780"/>
        <end position="789"/>
    </location>
</feature>
<dbReference type="SUPFAM" id="SSF48403">
    <property type="entry name" value="Ankyrin repeat"/>
    <property type="match status" value="1"/>
</dbReference>
<dbReference type="InterPro" id="IPR002710">
    <property type="entry name" value="Dilute_dom"/>
</dbReference>
<reference evidence="4 5" key="1">
    <citation type="journal article" date="2016" name="Proc. Natl. Acad. Sci. U.S.A.">
        <title>Comparative genomics of biotechnologically important yeasts.</title>
        <authorList>
            <person name="Riley R."/>
            <person name="Haridas S."/>
            <person name="Wolfe K.H."/>
            <person name="Lopes M.R."/>
            <person name="Hittinger C.T."/>
            <person name="Goeker M."/>
            <person name="Salamov A.A."/>
            <person name="Wisecaver J.H."/>
            <person name="Long T.M."/>
            <person name="Calvey C.H."/>
            <person name="Aerts A.L."/>
            <person name="Barry K.W."/>
            <person name="Choi C."/>
            <person name="Clum A."/>
            <person name="Coughlan A.Y."/>
            <person name="Deshpande S."/>
            <person name="Douglass A.P."/>
            <person name="Hanson S.J."/>
            <person name="Klenk H.-P."/>
            <person name="LaButti K.M."/>
            <person name="Lapidus A."/>
            <person name="Lindquist E.A."/>
            <person name="Lipzen A.M."/>
            <person name="Meier-Kolthoff J.P."/>
            <person name="Ohm R.A."/>
            <person name="Otillar R.P."/>
            <person name="Pangilinan J.L."/>
            <person name="Peng Y."/>
            <person name="Rokas A."/>
            <person name="Rosa C.A."/>
            <person name="Scheuner C."/>
            <person name="Sibirny A.A."/>
            <person name="Slot J.C."/>
            <person name="Stielow J.B."/>
            <person name="Sun H."/>
            <person name="Kurtzman C.P."/>
            <person name="Blackwell M."/>
            <person name="Grigoriev I.V."/>
            <person name="Jeffries T.W."/>
        </authorList>
    </citation>
    <scope>NUCLEOTIDE SEQUENCE [LARGE SCALE GENOMIC DNA]</scope>
    <source>
        <strain evidence="5">ATCC 58044 / CBS 1984 / NCYC 433 / NRRL Y-366-8</strain>
    </source>
</reference>
<keyword evidence="1" id="KW-0040">ANK repeat</keyword>
<evidence type="ECO:0000259" key="3">
    <source>
        <dbReference type="PROSITE" id="PS51126"/>
    </source>
</evidence>
<dbReference type="PROSITE" id="PS50297">
    <property type="entry name" value="ANK_REP_REGION"/>
    <property type="match status" value="1"/>
</dbReference>
<dbReference type="PROSITE" id="PS51126">
    <property type="entry name" value="DILUTE"/>
    <property type="match status" value="1"/>
</dbReference>
<dbReference type="Pfam" id="PF01843">
    <property type="entry name" value="DIL"/>
    <property type="match status" value="1"/>
</dbReference>
<protein>
    <recommendedName>
        <fullName evidence="3">Dilute domain-containing protein</fullName>
    </recommendedName>
</protein>
<sequence>MEIDPWGALKAIPTALTGADLKLTQLEAAKKALKLLQSTDDSNPLINICVAASEGDNEKLLELLKDPATLDALNQEDNSGLYPLTYAIVFNNEETTEILLSKSTEILNKPDSLFGYTPLMWAVYLQNKGIVVELLNHGADLEVEGRNGLTVYDLLKPGSEMHDFFEQHGLLENRQKEDGDEGDFYKSSSLSNPEKDDELLDNIRLQTAGLNVNDDTNLYQDSNAFVAPSALFEDEFNFNKLLKNQYIMFSDFDIPSILELIFELEKKYAHKTTYPAAVIYQCVRYADHSKKSDILVENFLNLAFTRIRSNTLSKSGVTTVQSQGDIVLQSYWLSVLNFLYFYLCRDDGFFKRYPKVLQDLIVTLQSLIIELTNSIKFRLNDLIDDCLLNFTNIPDITSTLYKNDWNFFKKKHQPKSTYDEIYQMLYPPSVKEQLKPSPIKITQTLGALLYVLNLHNVHPLITQQTLSSVFYWMSCTLFNRVLSQKKYLTRTKAVQIRLNVSVIEDWARSNNKRPEFPDIDEYLLKAFPYTLIEENLTEDHAFILNHTAIYKGELQNPQDLAFYHSSLFSILKVHFEIFFELLQWLQTFTILKDEESLASILDNLQHLNSVQLLKTIDKYRYEVDEEKFHKTLRQKVQAKVKNEPQQLPKVSYQGSDYLYLNPNQNFPVALPTIPELVTEYGAGLGGVNKERAIQFQPFLPYEIIDSIDEIHEQKAKQKDQENNIENGESDQDDEEEDGDIGDNYDGKNDSNGNDKFGSQPDELFQNLQVPSSLAHRDWGGDDENTLNPW</sequence>
<dbReference type="OrthoDB" id="426293at2759"/>
<dbReference type="Pfam" id="PF12796">
    <property type="entry name" value="Ank_2"/>
    <property type="match status" value="1"/>
</dbReference>
<dbReference type="InterPro" id="IPR037986">
    <property type="entry name" value="Myo5p-like_CBD_DIL"/>
</dbReference>
<accession>A0A1E3P4V1</accession>
<dbReference type="GeneID" id="30199812"/>
<feature type="domain" description="Dilute" evidence="3">
    <location>
        <begin position="313"/>
        <end position="642"/>
    </location>
</feature>
<dbReference type="PROSITE" id="PS50088">
    <property type="entry name" value="ANK_REPEAT"/>
    <property type="match status" value="1"/>
</dbReference>
<gene>
    <name evidence="4" type="ORF">WICANDRAFT_42213</name>
</gene>
<feature type="region of interest" description="Disordered" evidence="2">
    <location>
        <begin position="712"/>
        <end position="789"/>
    </location>
</feature>
<organism evidence="4 5">
    <name type="scientific">Wickerhamomyces anomalus (strain ATCC 58044 / CBS 1984 / NCYC 433 / NRRL Y-366-8)</name>
    <name type="common">Yeast</name>
    <name type="synonym">Hansenula anomala</name>
    <dbReference type="NCBI Taxonomy" id="683960"/>
    <lineage>
        <taxon>Eukaryota</taxon>
        <taxon>Fungi</taxon>
        <taxon>Dikarya</taxon>
        <taxon>Ascomycota</taxon>
        <taxon>Saccharomycotina</taxon>
        <taxon>Saccharomycetes</taxon>
        <taxon>Phaffomycetales</taxon>
        <taxon>Wickerhamomycetaceae</taxon>
        <taxon>Wickerhamomyces</taxon>
    </lineage>
</organism>
<dbReference type="Gene3D" id="1.25.40.20">
    <property type="entry name" value="Ankyrin repeat-containing domain"/>
    <property type="match status" value="1"/>
</dbReference>
<feature type="compositionally biased region" description="Basic and acidic residues" evidence="2">
    <location>
        <begin position="712"/>
        <end position="721"/>
    </location>
</feature>
<dbReference type="InterPro" id="IPR036770">
    <property type="entry name" value="Ankyrin_rpt-contain_sf"/>
</dbReference>
<dbReference type="RefSeq" id="XP_019039084.1">
    <property type="nucleotide sequence ID" value="XM_019182566.1"/>
</dbReference>
<dbReference type="SMART" id="SM01132">
    <property type="entry name" value="DIL"/>
    <property type="match status" value="1"/>
</dbReference>
<dbReference type="PANTHER" id="PTHR16027">
    <property type="entry name" value="DILUTE DOMAIN-CONTAINING PROTEIN YPR089W"/>
    <property type="match status" value="1"/>
</dbReference>
<dbReference type="EMBL" id="KV454210">
    <property type="protein sequence ID" value="ODQ59877.1"/>
    <property type="molecule type" value="Genomic_DNA"/>
</dbReference>
<dbReference type="CDD" id="cd15473">
    <property type="entry name" value="Myo5p-like_CBD_DIL_ANK"/>
    <property type="match status" value="1"/>
</dbReference>
<dbReference type="SMART" id="SM00248">
    <property type="entry name" value="ANK"/>
    <property type="match status" value="2"/>
</dbReference>
<dbReference type="AlphaFoldDB" id="A0A1E3P4V1"/>
<name>A0A1E3P4V1_WICAA</name>
<dbReference type="InterPro" id="IPR002110">
    <property type="entry name" value="Ankyrin_rpt"/>
</dbReference>
<dbReference type="GO" id="GO:0051020">
    <property type="term" value="F:GTPase binding"/>
    <property type="evidence" value="ECO:0007669"/>
    <property type="project" value="TreeGrafter"/>
</dbReference>
<evidence type="ECO:0000313" key="4">
    <source>
        <dbReference type="EMBL" id="ODQ59877.1"/>
    </source>
</evidence>
<dbReference type="PANTHER" id="PTHR16027:SF6">
    <property type="entry name" value="DILUTE DOMAIN-CONTAINING PROTEIN"/>
    <property type="match status" value="1"/>
</dbReference>
<feature type="compositionally biased region" description="Acidic residues" evidence="2">
    <location>
        <begin position="727"/>
        <end position="742"/>
    </location>
</feature>